<accession>A0A553SUR4</accession>
<evidence type="ECO:0000313" key="1">
    <source>
        <dbReference type="EMBL" id="TRZ40733.1"/>
    </source>
</evidence>
<reference evidence="2" key="1">
    <citation type="submission" date="2018-10" db="EMBL/GenBank/DDBJ databases">
        <title>FDA dAtabase for Regulatory Grade micrObial Sequences (FDA-ARGOS): Supporting development and validation of Infectious Disease Dx tests.</title>
        <authorList>
            <person name="Minogue T."/>
            <person name="Wolcott M."/>
            <person name="Wasieloski L."/>
            <person name="Aguilar W."/>
            <person name="Moore D."/>
            <person name="Tallon L."/>
            <person name="Sadzewicz L."/>
            <person name="Sengamalay N."/>
            <person name="Ott S."/>
            <person name="Godinez A."/>
            <person name="Nagaraj S."/>
            <person name="Vavikolanu K."/>
            <person name="Vyas G."/>
            <person name="Nadendla S."/>
            <person name="George J."/>
            <person name="Sichtig H."/>
        </authorList>
    </citation>
    <scope>NUCLEOTIDE SEQUENCE [LARGE SCALE GENOMIC DNA]</scope>
    <source>
        <strain evidence="2">FDAARGOS_343</strain>
    </source>
</reference>
<name>A0A553SUR4_NIACI</name>
<dbReference type="Proteomes" id="UP000319837">
    <property type="component" value="Unassembled WGS sequence"/>
</dbReference>
<evidence type="ECO:0000313" key="2">
    <source>
        <dbReference type="Proteomes" id="UP000319837"/>
    </source>
</evidence>
<dbReference type="Gene3D" id="3.40.50.850">
    <property type="entry name" value="Isochorismatase-like"/>
    <property type="match status" value="1"/>
</dbReference>
<organism evidence="1 2">
    <name type="scientific">Niallia circulans</name>
    <name type="common">Bacillus circulans</name>
    <dbReference type="NCBI Taxonomy" id="1397"/>
    <lineage>
        <taxon>Bacteria</taxon>
        <taxon>Bacillati</taxon>
        <taxon>Bacillota</taxon>
        <taxon>Bacilli</taxon>
        <taxon>Bacillales</taxon>
        <taxon>Bacillaceae</taxon>
        <taxon>Niallia</taxon>
    </lineage>
</organism>
<proteinExistence type="predicted"/>
<dbReference type="SUPFAM" id="SSF52499">
    <property type="entry name" value="Isochorismatase-like hydrolases"/>
    <property type="match status" value="1"/>
</dbReference>
<dbReference type="EMBL" id="RIBP01000001">
    <property type="protein sequence ID" value="TRZ40733.1"/>
    <property type="molecule type" value="Genomic_DNA"/>
</dbReference>
<sequence>MCVDSTCRQAFSKGFAVTIVKDGNSTYDSQNLAAEHIIMHHNKVFKDWFASVSDTNDIEF</sequence>
<comment type="caution">
    <text evidence="1">The sequence shown here is derived from an EMBL/GenBank/DDBJ whole genome shotgun (WGS) entry which is preliminary data.</text>
</comment>
<protein>
    <submittedName>
        <fullName evidence="1">Isochorismatase family protein</fullName>
    </submittedName>
</protein>
<dbReference type="AlphaFoldDB" id="A0A553SUR4"/>
<dbReference type="InterPro" id="IPR036380">
    <property type="entry name" value="Isochorismatase-like_sf"/>
</dbReference>
<gene>
    <name evidence="1" type="ORF">CEQ21_06100</name>
</gene>